<proteinExistence type="predicted"/>
<evidence type="ECO:0000313" key="2">
    <source>
        <dbReference type="Proteomes" id="UP000069850"/>
    </source>
</evidence>
<protein>
    <submittedName>
        <fullName evidence="1">Uncharacterized protein</fullName>
    </submittedName>
</protein>
<dbReference type="Proteomes" id="UP000069850">
    <property type="component" value="Chromosome 1"/>
</dbReference>
<dbReference type="KEGG" id="mema:MMAB1_0674"/>
<gene>
    <name evidence="1" type="ORF">MMAB1_0674</name>
</gene>
<name>A0A0X3BIV9_9EURY</name>
<sequence length="62" mass="7070">MSPIRGSTEPELFFFSREHSGFFPALAKIVDDLELIGLQDNPGEVVTTFRGFVWQTRESLPR</sequence>
<dbReference type="AlphaFoldDB" id="A0A0X3BIV9"/>
<dbReference type="EMBL" id="LT158599">
    <property type="protein sequence ID" value="CVK31891.1"/>
    <property type="molecule type" value="Genomic_DNA"/>
</dbReference>
<organism evidence="1 2">
    <name type="scientific">Methanoculleus bourgensis</name>
    <dbReference type="NCBI Taxonomy" id="83986"/>
    <lineage>
        <taxon>Archaea</taxon>
        <taxon>Methanobacteriati</taxon>
        <taxon>Methanobacteriota</taxon>
        <taxon>Stenosarchaea group</taxon>
        <taxon>Methanomicrobia</taxon>
        <taxon>Methanomicrobiales</taxon>
        <taxon>Methanomicrobiaceae</taxon>
        <taxon>Methanoculleus</taxon>
    </lineage>
</organism>
<accession>A0A0X3BIV9</accession>
<evidence type="ECO:0000313" key="1">
    <source>
        <dbReference type="EMBL" id="CVK31891.1"/>
    </source>
</evidence>
<reference evidence="1 2" key="1">
    <citation type="submission" date="2016-01" db="EMBL/GenBank/DDBJ databases">
        <authorList>
            <person name="Manzoor S."/>
        </authorList>
    </citation>
    <scope>NUCLEOTIDE SEQUENCE [LARGE SCALE GENOMIC DNA]</scope>
    <source>
        <strain evidence="1">Methanoculleus sp MAB1</strain>
    </source>
</reference>